<dbReference type="InterPro" id="IPR050570">
    <property type="entry name" value="Cell_wall_metabolism_enzyme"/>
</dbReference>
<keyword evidence="5" id="KW-1185">Reference proteome</keyword>
<feature type="compositionally biased region" description="Low complexity" evidence="2">
    <location>
        <begin position="82"/>
        <end position="115"/>
    </location>
</feature>
<sequence>MTACGSTPAPIEDRNSPAARPKPPVYRSGEALAPGRYRVRQGDTLYSIAWRNGLDFRALAAANGIRAPYTIYPGQELDLRAAPVPSAAPSSASSSQTSRQVTTPAPAPATRTVPADRVTKESPGSGKKVIAVESAPPPAPAVPQKAVSAWRWPTSGALVRRYSSSVHKGIDIGGNRGEPVVSVADGVVVYAGTGIAGFGELLIVKHNDTYLSAYGHNDRLLVGEGARVSSGQKIAEKGSSGTDTVKLHFEIRRNGKPVDPLQLLPRR</sequence>
<organism evidence="4 5">
    <name type="scientific">Parahaliea maris</name>
    <dbReference type="NCBI Taxonomy" id="2716870"/>
    <lineage>
        <taxon>Bacteria</taxon>
        <taxon>Pseudomonadati</taxon>
        <taxon>Pseudomonadota</taxon>
        <taxon>Gammaproteobacteria</taxon>
        <taxon>Cellvibrionales</taxon>
        <taxon>Halieaceae</taxon>
        <taxon>Parahaliea</taxon>
    </lineage>
</organism>
<dbReference type="Pfam" id="PF01551">
    <property type="entry name" value="Peptidase_M23"/>
    <property type="match status" value="1"/>
</dbReference>
<dbReference type="CDD" id="cd12797">
    <property type="entry name" value="M23_peptidase"/>
    <property type="match status" value="1"/>
</dbReference>
<feature type="region of interest" description="Disordered" evidence="2">
    <location>
        <begin position="82"/>
        <end position="137"/>
    </location>
</feature>
<dbReference type="Proteomes" id="UP000321039">
    <property type="component" value="Unassembled WGS sequence"/>
</dbReference>
<dbReference type="PANTHER" id="PTHR21666:SF263">
    <property type="entry name" value="MUREIN HYDROLASE ACTIVATOR NLPD"/>
    <property type="match status" value="1"/>
</dbReference>
<dbReference type="SUPFAM" id="SSF51261">
    <property type="entry name" value="Duplicated hybrid motif"/>
    <property type="match status" value="1"/>
</dbReference>
<gene>
    <name evidence="4" type="ORF">FV139_05755</name>
</gene>
<dbReference type="InterPro" id="IPR036779">
    <property type="entry name" value="LysM_dom_sf"/>
</dbReference>
<dbReference type="InterPro" id="IPR018392">
    <property type="entry name" value="LysM"/>
</dbReference>
<dbReference type="GO" id="GO:0009279">
    <property type="term" value="C:cell outer membrane"/>
    <property type="evidence" value="ECO:0007669"/>
    <property type="project" value="TreeGrafter"/>
</dbReference>
<accession>A0A5C9A719</accession>
<dbReference type="GO" id="GO:0004222">
    <property type="term" value="F:metalloendopeptidase activity"/>
    <property type="evidence" value="ECO:0007669"/>
    <property type="project" value="TreeGrafter"/>
</dbReference>
<dbReference type="InterPro" id="IPR016047">
    <property type="entry name" value="M23ase_b-sheet_dom"/>
</dbReference>
<feature type="region of interest" description="Disordered" evidence="2">
    <location>
        <begin position="1"/>
        <end position="29"/>
    </location>
</feature>
<protein>
    <submittedName>
        <fullName evidence="4">Peptidoglycan DD-metalloendopeptidase family protein</fullName>
    </submittedName>
</protein>
<comment type="caution">
    <text evidence="4">The sequence shown here is derived from an EMBL/GenBank/DDBJ whole genome shotgun (WGS) entry which is preliminary data.</text>
</comment>
<dbReference type="SMART" id="SM00257">
    <property type="entry name" value="LysM"/>
    <property type="match status" value="1"/>
</dbReference>
<dbReference type="Gene3D" id="2.70.70.10">
    <property type="entry name" value="Glucose Permease (Domain IIA)"/>
    <property type="match status" value="1"/>
</dbReference>
<dbReference type="Gene3D" id="3.10.350.10">
    <property type="entry name" value="LysM domain"/>
    <property type="match status" value="1"/>
</dbReference>
<dbReference type="InterPro" id="IPR011055">
    <property type="entry name" value="Dup_hybrid_motif"/>
</dbReference>
<evidence type="ECO:0000313" key="5">
    <source>
        <dbReference type="Proteomes" id="UP000321039"/>
    </source>
</evidence>
<dbReference type="PANTHER" id="PTHR21666">
    <property type="entry name" value="PEPTIDASE-RELATED"/>
    <property type="match status" value="1"/>
</dbReference>
<dbReference type="Pfam" id="PF01476">
    <property type="entry name" value="LysM"/>
    <property type="match status" value="1"/>
</dbReference>
<evidence type="ECO:0000259" key="3">
    <source>
        <dbReference type="PROSITE" id="PS51782"/>
    </source>
</evidence>
<reference evidence="4 5" key="1">
    <citation type="submission" date="2019-08" db="EMBL/GenBank/DDBJ databases">
        <title>Parahaliea maris sp. nov., isolated from the surface seawater.</title>
        <authorList>
            <person name="Liu Y."/>
        </authorList>
    </citation>
    <scope>NUCLEOTIDE SEQUENCE [LARGE SCALE GENOMIC DNA]</scope>
    <source>
        <strain evidence="4 5">HSLHS9</strain>
    </source>
</reference>
<evidence type="ECO:0000256" key="1">
    <source>
        <dbReference type="ARBA" id="ARBA00038420"/>
    </source>
</evidence>
<dbReference type="EMBL" id="VRZA01000002">
    <property type="protein sequence ID" value="TXS95889.1"/>
    <property type="molecule type" value="Genomic_DNA"/>
</dbReference>
<proteinExistence type="inferred from homology"/>
<dbReference type="CDD" id="cd00118">
    <property type="entry name" value="LysM"/>
    <property type="match status" value="1"/>
</dbReference>
<dbReference type="GO" id="GO:0032153">
    <property type="term" value="C:cell division site"/>
    <property type="evidence" value="ECO:0007669"/>
    <property type="project" value="TreeGrafter"/>
</dbReference>
<dbReference type="PROSITE" id="PS51782">
    <property type="entry name" value="LYSM"/>
    <property type="match status" value="1"/>
</dbReference>
<comment type="similarity">
    <text evidence="1">Belongs to the E.coli NlpD/Haemophilus LppB family.</text>
</comment>
<evidence type="ECO:0000313" key="4">
    <source>
        <dbReference type="EMBL" id="TXS95889.1"/>
    </source>
</evidence>
<dbReference type="AlphaFoldDB" id="A0A5C9A719"/>
<name>A0A5C9A719_9GAMM</name>
<evidence type="ECO:0000256" key="2">
    <source>
        <dbReference type="SAM" id="MobiDB-lite"/>
    </source>
</evidence>
<feature type="domain" description="LysM" evidence="3">
    <location>
        <begin position="35"/>
        <end position="79"/>
    </location>
</feature>